<dbReference type="Gene3D" id="3.40.50.410">
    <property type="entry name" value="von Willebrand factor, type A domain"/>
    <property type="match status" value="1"/>
</dbReference>
<dbReference type="AlphaFoldDB" id="A0A2I0B2Z7"/>
<dbReference type="OrthoDB" id="1729737at2759"/>
<reference evidence="3 4" key="1">
    <citation type="journal article" date="2017" name="Nature">
        <title>The Apostasia genome and the evolution of orchids.</title>
        <authorList>
            <person name="Zhang G.Q."/>
            <person name="Liu K.W."/>
            <person name="Li Z."/>
            <person name="Lohaus R."/>
            <person name="Hsiao Y.Y."/>
            <person name="Niu S.C."/>
            <person name="Wang J.Y."/>
            <person name="Lin Y.C."/>
            <person name="Xu Q."/>
            <person name="Chen L.J."/>
            <person name="Yoshida K."/>
            <person name="Fujiwara S."/>
            <person name="Wang Z.W."/>
            <person name="Zhang Y.Q."/>
            <person name="Mitsuda N."/>
            <person name="Wang M."/>
            <person name="Liu G.H."/>
            <person name="Pecoraro L."/>
            <person name="Huang H.X."/>
            <person name="Xiao X.J."/>
            <person name="Lin M."/>
            <person name="Wu X.Y."/>
            <person name="Wu W.L."/>
            <person name="Chen Y.Y."/>
            <person name="Chang S.B."/>
            <person name="Sakamoto S."/>
            <person name="Ohme-Takagi M."/>
            <person name="Yagi M."/>
            <person name="Zeng S.J."/>
            <person name="Shen C.Y."/>
            <person name="Yeh C.M."/>
            <person name="Luo Y.B."/>
            <person name="Tsai W.C."/>
            <person name="Van de Peer Y."/>
            <person name="Liu Z.J."/>
        </authorList>
    </citation>
    <scope>NUCLEOTIDE SEQUENCE [LARGE SCALE GENOMIC DNA]</scope>
    <source>
        <strain evidence="4">cv. Shenzhen</strain>
        <tissue evidence="3">Stem</tissue>
    </source>
</reference>
<evidence type="ECO:0000313" key="3">
    <source>
        <dbReference type="EMBL" id="PKA62159.1"/>
    </source>
</evidence>
<keyword evidence="4" id="KW-1185">Reference proteome</keyword>
<feature type="domain" description="VWFA" evidence="2">
    <location>
        <begin position="362"/>
        <end position="511"/>
    </location>
</feature>
<dbReference type="Pfam" id="PF13519">
    <property type="entry name" value="VWA_2"/>
    <property type="match status" value="1"/>
</dbReference>
<dbReference type="STRING" id="1088818.A0A2I0B2Z7"/>
<organism evidence="3 4">
    <name type="scientific">Apostasia shenzhenica</name>
    <dbReference type="NCBI Taxonomy" id="1088818"/>
    <lineage>
        <taxon>Eukaryota</taxon>
        <taxon>Viridiplantae</taxon>
        <taxon>Streptophyta</taxon>
        <taxon>Embryophyta</taxon>
        <taxon>Tracheophyta</taxon>
        <taxon>Spermatophyta</taxon>
        <taxon>Magnoliopsida</taxon>
        <taxon>Liliopsida</taxon>
        <taxon>Asparagales</taxon>
        <taxon>Orchidaceae</taxon>
        <taxon>Apostasioideae</taxon>
        <taxon>Apostasia</taxon>
    </lineage>
</organism>
<dbReference type="PANTHER" id="PTHR46503:SF1">
    <property type="entry name" value="INTER-ALPHA-TRYPSIN INHIBITOR HEAVY CHAIN-LIKE PROTEIN"/>
    <property type="match status" value="1"/>
</dbReference>
<dbReference type="InterPro" id="IPR002035">
    <property type="entry name" value="VWF_A"/>
</dbReference>
<evidence type="ECO:0000259" key="2">
    <source>
        <dbReference type="PROSITE" id="PS50234"/>
    </source>
</evidence>
<evidence type="ECO:0000256" key="1">
    <source>
        <dbReference type="SAM" id="MobiDB-lite"/>
    </source>
</evidence>
<proteinExistence type="predicted"/>
<dbReference type="SUPFAM" id="SSF53300">
    <property type="entry name" value="vWA-like"/>
    <property type="match status" value="1"/>
</dbReference>
<dbReference type="PROSITE" id="PS50234">
    <property type="entry name" value="VWFA"/>
    <property type="match status" value="1"/>
</dbReference>
<protein>
    <recommendedName>
        <fullName evidence="2">VWFA domain-containing protein</fullName>
    </recommendedName>
</protein>
<name>A0A2I0B2Z7_9ASPA</name>
<accession>A0A2I0B2Z7</accession>
<sequence length="922" mass="102404">MALPSPAMGRSYLFCIPSENLCAGQRNRTLTAKHSQLSSSTSIPIPSLSFGLSRFLANFSLRLSPFFLATSPLISLEDLILIAGMEDEFTRAVEDGLKLAKRVYAGKERHTVAAPRQPVGMEKSAISLLPTAPMVYAVIGDPSIVDNPDVPSYQPHVHGRCDPPALIPLQMKDIAMEVDCYLDTAFVLVSGRWRVHCVMGSRRCDCLLVVPMGEQVDGGCDIFLKITWSQKLIYTDGHFLIRIPFNFPEYVTPFTKIVAKREKIQLNVNSGTEKEVIIQKTTHPLKEKSRNVGRFSFFYEANVENWSAKDFEFSYSVLSGVPYGGILLKYPSRHDHDQRNLFFLYLYPGAGGNQISKVFRKKVVFLVDISGSMQGKPLDSVKSALRSVLSDLAPADYFNVITFNEDMYCFSSSLEPANEEMIENATQWVSKNFIAYGGTNIMQPINKASHMLEKNSFQATGLLFDTDYVPYIFLITDGAAEDERAICHAARTIIQNRGYISPRICTFGIADIQIYLKSRFQHHRDESRRSKADDVEADEQKAMRGIRKCVNEATMETGFPSVSETKVVRALAVRHSVHSQCSRMRAGATREGIGGGMNMPASKVERGRRSGSTRTRSIDRPNCGTCAIHTDLHEQQWCRGRADCKVGSLKAGLLGVGSHKQYFAILTGSRRVEPEVRALFPVVTNIAVDAFDKLDAYEVYPCNIPDLLAECPLILSGRYEGKFPRTVKIEGRLADMSSVVLDLNVENMGDIPPEKVCAKQHIDLLTAQAWLSESKQLEEKVSKLSIWSGIPSEFTYMILLENEVGKQDAMRQKHDKKRQHNAKRQTSTLVHFPTLSFGNLSATAENLPPCCGEPKQADATFALLEKAVSCCGGLCDRCCCMCCIQVCSKMNDQCVIALTQLCTALACFGCSECCIQLCCDGD</sequence>
<dbReference type="PANTHER" id="PTHR46503">
    <property type="entry name" value="INTER-ALPHA-TRYPSIN INHIBITOR HEAVY CHAIN-LIKE PROTEIN"/>
    <property type="match status" value="1"/>
</dbReference>
<feature type="region of interest" description="Disordered" evidence="1">
    <location>
        <begin position="583"/>
        <end position="616"/>
    </location>
</feature>
<dbReference type="InterPro" id="IPR036465">
    <property type="entry name" value="vWFA_dom_sf"/>
</dbReference>
<dbReference type="EMBL" id="KZ451919">
    <property type="protein sequence ID" value="PKA62159.1"/>
    <property type="molecule type" value="Genomic_DNA"/>
</dbReference>
<dbReference type="Proteomes" id="UP000236161">
    <property type="component" value="Unassembled WGS sequence"/>
</dbReference>
<dbReference type="SMART" id="SM00327">
    <property type="entry name" value="VWA"/>
    <property type="match status" value="1"/>
</dbReference>
<evidence type="ECO:0000313" key="4">
    <source>
        <dbReference type="Proteomes" id="UP000236161"/>
    </source>
</evidence>
<gene>
    <name evidence="3" type="ORF">AXF42_Ash015043</name>
</gene>